<dbReference type="Pfam" id="PF25927">
    <property type="entry name" value="DUF7972"/>
    <property type="match status" value="1"/>
</dbReference>
<proteinExistence type="predicted"/>
<keyword evidence="1" id="KW-0812">Transmembrane</keyword>
<dbReference type="InterPro" id="IPR058278">
    <property type="entry name" value="DUF7972"/>
</dbReference>
<name>A0ABD6AAJ7_9EURY</name>
<dbReference type="Proteomes" id="UP001596547">
    <property type="component" value="Unassembled WGS sequence"/>
</dbReference>
<comment type="caution">
    <text evidence="2">The sequence shown here is derived from an EMBL/GenBank/DDBJ whole genome shotgun (WGS) entry which is preliminary data.</text>
</comment>
<feature type="transmembrane region" description="Helical" evidence="1">
    <location>
        <begin position="256"/>
        <end position="277"/>
    </location>
</feature>
<keyword evidence="1" id="KW-0472">Membrane</keyword>
<dbReference type="RefSeq" id="WP_276303312.1">
    <property type="nucleotide sequence ID" value="NZ_CP119992.1"/>
</dbReference>
<protein>
    <submittedName>
        <fullName evidence="2">Uncharacterized protein</fullName>
    </submittedName>
</protein>
<evidence type="ECO:0000256" key="1">
    <source>
        <dbReference type="SAM" id="Phobius"/>
    </source>
</evidence>
<reference evidence="2 3" key="1">
    <citation type="journal article" date="2019" name="Int. J. Syst. Evol. Microbiol.">
        <title>The Global Catalogue of Microorganisms (GCM) 10K type strain sequencing project: providing services to taxonomists for standard genome sequencing and annotation.</title>
        <authorList>
            <consortium name="The Broad Institute Genomics Platform"/>
            <consortium name="The Broad Institute Genome Sequencing Center for Infectious Disease"/>
            <person name="Wu L."/>
            <person name="Ma J."/>
        </authorList>
    </citation>
    <scope>NUCLEOTIDE SEQUENCE [LARGE SCALE GENOMIC DNA]</scope>
    <source>
        <strain evidence="2 3">PSR21</strain>
    </source>
</reference>
<keyword evidence="1" id="KW-1133">Transmembrane helix</keyword>
<dbReference type="EMBL" id="JBHTBF010000002">
    <property type="protein sequence ID" value="MFC7317440.1"/>
    <property type="molecule type" value="Genomic_DNA"/>
</dbReference>
<feature type="transmembrane region" description="Helical" evidence="1">
    <location>
        <begin position="65"/>
        <end position="85"/>
    </location>
</feature>
<dbReference type="AlphaFoldDB" id="A0ABD6AAJ7"/>
<feature type="transmembrane region" description="Helical" evidence="1">
    <location>
        <begin position="33"/>
        <end position="53"/>
    </location>
</feature>
<sequence>MTALAIDPHRLGAALADARRRWIEWTLLEGDRAVVAAGVLAFVLAAVGAIELLDVATLSDRQPLYYLFSALLGGNLTLITVVISINQLLLSRELKSPGELRTEIDDVIEYRRDVERTAERDVAPVKPSEFLDFLLQNARRQAQVLGGLSVGVGAERAWWEISDLVTTITDRTDEIDRQLNGADDGIFGALSTTLRTNYAEQMHRARRIRAAYGDALPEETLEALDDTVERLQELDIARQYFKNLYLQDELSRLSRILLYAGIPAEVVAVGVLLAFTTPPDATTTASLDVVLPLAVTIGFAPLAILVSFILRTATVTQRTVATVPFTTPEQEV</sequence>
<evidence type="ECO:0000313" key="2">
    <source>
        <dbReference type="EMBL" id="MFC7317440.1"/>
    </source>
</evidence>
<keyword evidence="3" id="KW-1185">Reference proteome</keyword>
<organism evidence="2 3">
    <name type="scientific">Halomarina halobia</name>
    <dbReference type="NCBI Taxonomy" id="3033386"/>
    <lineage>
        <taxon>Archaea</taxon>
        <taxon>Methanobacteriati</taxon>
        <taxon>Methanobacteriota</taxon>
        <taxon>Stenosarchaea group</taxon>
        <taxon>Halobacteria</taxon>
        <taxon>Halobacteriales</taxon>
        <taxon>Natronomonadaceae</taxon>
        <taxon>Halomarina</taxon>
    </lineage>
</organism>
<dbReference type="GeneID" id="79315890"/>
<feature type="transmembrane region" description="Helical" evidence="1">
    <location>
        <begin position="289"/>
        <end position="310"/>
    </location>
</feature>
<accession>A0ABD6AAJ7</accession>
<evidence type="ECO:0000313" key="3">
    <source>
        <dbReference type="Proteomes" id="UP001596547"/>
    </source>
</evidence>
<gene>
    <name evidence="2" type="ORF">ACFQPE_11665</name>
</gene>